<dbReference type="STRING" id="587909.SAMN05421810_10739"/>
<evidence type="ECO:0008006" key="3">
    <source>
        <dbReference type="Google" id="ProtNLM"/>
    </source>
</evidence>
<sequence length="166" mass="18290">MGSRIEHRAEFRRSVADVYRAEADEAALRDRLAELGGRHAELSAHAETPDGVRYRLVQGIDADHLPSAVRAVHKGDLVVHREQEWHRAGDGYAGTARAGVDGVPGRIEARTEITAEGDVTVLRATGEVTVRIPLLGGKLERLIAEQVTTLLRREAEFTARWLDRDG</sequence>
<dbReference type="EMBL" id="FOWW01000007">
    <property type="protein sequence ID" value="SFQ41368.1"/>
    <property type="molecule type" value="Genomic_DNA"/>
</dbReference>
<organism evidence="1 2">
    <name type="scientific">Amycolatopsis arida</name>
    <dbReference type="NCBI Taxonomy" id="587909"/>
    <lineage>
        <taxon>Bacteria</taxon>
        <taxon>Bacillati</taxon>
        <taxon>Actinomycetota</taxon>
        <taxon>Actinomycetes</taxon>
        <taxon>Pseudonocardiales</taxon>
        <taxon>Pseudonocardiaceae</taxon>
        <taxon>Amycolatopsis</taxon>
    </lineage>
</organism>
<proteinExistence type="predicted"/>
<accession>A0A1I5YB00</accession>
<dbReference type="RefSeq" id="WP_092532329.1">
    <property type="nucleotide sequence ID" value="NZ_FOWW01000007.1"/>
</dbReference>
<gene>
    <name evidence="1" type="ORF">SAMN05421810_10739</name>
</gene>
<dbReference type="AlphaFoldDB" id="A0A1I5YB00"/>
<reference evidence="2" key="1">
    <citation type="submission" date="2016-10" db="EMBL/GenBank/DDBJ databases">
        <authorList>
            <person name="Varghese N."/>
            <person name="Submissions S."/>
        </authorList>
    </citation>
    <scope>NUCLEOTIDE SEQUENCE [LARGE SCALE GENOMIC DNA]</scope>
    <source>
        <strain evidence="2">CGMCC 4.5579</strain>
    </source>
</reference>
<protein>
    <recommendedName>
        <fullName evidence="3">DUF2505 domain-containing protein</fullName>
    </recommendedName>
</protein>
<keyword evidence="2" id="KW-1185">Reference proteome</keyword>
<evidence type="ECO:0000313" key="2">
    <source>
        <dbReference type="Proteomes" id="UP000198727"/>
    </source>
</evidence>
<dbReference type="Proteomes" id="UP000198727">
    <property type="component" value="Unassembled WGS sequence"/>
</dbReference>
<dbReference type="OrthoDB" id="5178774at2"/>
<evidence type="ECO:0000313" key="1">
    <source>
        <dbReference type="EMBL" id="SFQ41368.1"/>
    </source>
</evidence>
<dbReference type="Pfam" id="PF10698">
    <property type="entry name" value="DUF2505"/>
    <property type="match status" value="1"/>
</dbReference>
<name>A0A1I5YB00_9PSEU</name>
<dbReference type="InterPro" id="IPR019639">
    <property type="entry name" value="DUF2505"/>
</dbReference>